<evidence type="ECO:0000256" key="1">
    <source>
        <dbReference type="ARBA" id="ARBA00006601"/>
    </source>
</evidence>
<organism evidence="6 7">
    <name type="scientific">Tepidamorphus gemmatus</name>
    <dbReference type="NCBI Taxonomy" id="747076"/>
    <lineage>
        <taxon>Bacteria</taxon>
        <taxon>Pseudomonadati</taxon>
        <taxon>Pseudomonadota</taxon>
        <taxon>Alphaproteobacteria</taxon>
        <taxon>Hyphomicrobiales</taxon>
        <taxon>Tepidamorphaceae</taxon>
        <taxon>Tepidamorphus</taxon>
    </lineage>
</organism>
<comment type="caution">
    <text evidence="6">The sequence shown here is derived from an EMBL/GenBank/DDBJ whole genome shotgun (WGS) entry which is preliminary data.</text>
</comment>
<dbReference type="PANTHER" id="PTHR43491:SF2">
    <property type="entry name" value="UDP-N-ACETYL-D-MANNOSAMINE DEHYDROGENASE"/>
    <property type="match status" value="1"/>
</dbReference>
<feature type="domain" description="UDP-glucose/GDP-mannose dehydrogenase C-terminal" evidence="5">
    <location>
        <begin position="314"/>
        <end position="414"/>
    </location>
</feature>
<reference evidence="6 7" key="1">
    <citation type="submission" date="2019-03" db="EMBL/GenBank/DDBJ databases">
        <title>Genomic Encyclopedia of Type Strains, Phase IV (KMG-IV): sequencing the most valuable type-strain genomes for metagenomic binning, comparative biology and taxonomic classification.</title>
        <authorList>
            <person name="Goeker M."/>
        </authorList>
    </citation>
    <scope>NUCLEOTIDE SEQUENCE [LARGE SCALE GENOMIC DNA]</scope>
    <source>
        <strain evidence="6 7">DSM 19345</strain>
    </source>
</reference>
<evidence type="ECO:0000313" key="6">
    <source>
        <dbReference type="EMBL" id="TCT09311.1"/>
    </source>
</evidence>
<evidence type="ECO:0000259" key="5">
    <source>
        <dbReference type="SMART" id="SM00984"/>
    </source>
</evidence>
<dbReference type="PIRSF" id="PIRSF000124">
    <property type="entry name" value="UDPglc_GDPman_dh"/>
    <property type="match status" value="1"/>
</dbReference>
<dbReference type="InterPro" id="IPR028359">
    <property type="entry name" value="UDP_ManNAc/GlcNAc_DH"/>
</dbReference>
<dbReference type="InterPro" id="IPR008927">
    <property type="entry name" value="6-PGluconate_DH-like_C_sf"/>
</dbReference>
<dbReference type="PIRSF" id="PIRSF500136">
    <property type="entry name" value="UDP_ManNAc_DH"/>
    <property type="match status" value="1"/>
</dbReference>
<dbReference type="Proteomes" id="UP000295678">
    <property type="component" value="Unassembled WGS sequence"/>
</dbReference>
<dbReference type="InterPro" id="IPR036220">
    <property type="entry name" value="UDP-Glc/GDP-Man_DH_C_sf"/>
</dbReference>
<dbReference type="InterPro" id="IPR001732">
    <property type="entry name" value="UDP-Glc/GDP-Man_DH_N"/>
</dbReference>
<dbReference type="SMART" id="SM00984">
    <property type="entry name" value="UDPG_MGDP_dh_C"/>
    <property type="match status" value="1"/>
</dbReference>
<dbReference type="AlphaFoldDB" id="A0A4R3M776"/>
<dbReference type="GO" id="GO:0000271">
    <property type="term" value="P:polysaccharide biosynthetic process"/>
    <property type="evidence" value="ECO:0007669"/>
    <property type="project" value="InterPro"/>
</dbReference>
<dbReference type="Pfam" id="PF03720">
    <property type="entry name" value="UDPG_MGDP_dh_C"/>
    <property type="match status" value="1"/>
</dbReference>
<evidence type="ECO:0000256" key="2">
    <source>
        <dbReference type="ARBA" id="ARBA00023002"/>
    </source>
</evidence>
<dbReference type="SUPFAM" id="SSF48179">
    <property type="entry name" value="6-phosphogluconate dehydrogenase C-terminal domain-like"/>
    <property type="match status" value="1"/>
</dbReference>
<dbReference type="RefSeq" id="WP_132807022.1">
    <property type="nucleotide sequence ID" value="NZ_SMAK01000007.1"/>
</dbReference>
<dbReference type="SUPFAM" id="SSF52413">
    <property type="entry name" value="UDP-glucose/GDP-mannose dehydrogenase C-terminal domain"/>
    <property type="match status" value="1"/>
</dbReference>
<keyword evidence="2" id="KW-0560">Oxidoreductase</keyword>
<keyword evidence="7" id="KW-1185">Reference proteome</keyword>
<comment type="similarity">
    <text evidence="1 4">Belongs to the UDP-glucose/GDP-mannose dehydrogenase family.</text>
</comment>
<dbReference type="InterPro" id="IPR014027">
    <property type="entry name" value="UDP-Glc/GDP-Man_DH_C"/>
</dbReference>
<dbReference type="Gene3D" id="3.40.50.720">
    <property type="entry name" value="NAD(P)-binding Rossmann-like Domain"/>
    <property type="match status" value="2"/>
</dbReference>
<gene>
    <name evidence="6" type="ORF">EDC22_107158</name>
</gene>
<dbReference type="GO" id="GO:0016628">
    <property type="term" value="F:oxidoreductase activity, acting on the CH-CH group of donors, NAD or NADP as acceptor"/>
    <property type="evidence" value="ECO:0007669"/>
    <property type="project" value="InterPro"/>
</dbReference>
<evidence type="ECO:0000256" key="4">
    <source>
        <dbReference type="PIRNR" id="PIRNR000124"/>
    </source>
</evidence>
<dbReference type="Pfam" id="PF03721">
    <property type="entry name" value="UDPG_MGDP_dh_N"/>
    <property type="match status" value="1"/>
</dbReference>
<dbReference type="SUPFAM" id="SSF51735">
    <property type="entry name" value="NAD(P)-binding Rossmann-fold domains"/>
    <property type="match status" value="1"/>
</dbReference>
<name>A0A4R3M776_9HYPH</name>
<accession>A0A4R3M776</accession>
<keyword evidence="3" id="KW-0520">NAD</keyword>
<protein>
    <submittedName>
        <fullName evidence="6">UDP-N-acetyl-D-galactosamine dehydrogenase</fullName>
    </submittedName>
</protein>
<dbReference type="InterPro" id="IPR036291">
    <property type="entry name" value="NAD(P)-bd_dom_sf"/>
</dbReference>
<proteinExistence type="inferred from homology"/>
<dbReference type="OrthoDB" id="9803238at2"/>
<dbReference type="NCBIfam" id="TIGR03026">
    <property type="entry name" value="NDP-sugDHase"/>
    <property type="match status" value="1"/>
</dbReference>
<dbReference type="EMBL" id="SMAK01000007">
    <property type="protein sequence ID" value="TCT09311.1"/>
    <property type="molecule type" value="Genomic_DNA"/>
</dbReference>
<evidence type="ECO:0000256" key="3">
    <source>
        <dbReference type="ARBA" id="ARBA00023027"/>
    </source>
</evidence>
<evidence type="ECO:0000313" key="7">
    <source>
        <dbReference type="Proteomes" id="UP000295678"/>
    </source>
</evidence>
<dbReference type="InterPro" id="IPR017476">
    <property type="entry name" value="UDP-Glc/GDP-Man"/>
</dbReference>
<dbReference type="GO" id="GO:0016616">
    <property type="term" value="F:oxidoreductase activity, acting on the CH-OH group of donors, NAD or NADP as acceptor"/>
    <property type="evidence" value="ECO:0007669"/>
    <property type="project" value="InterPro"/>
</dbReference>
<dbReference type="GO" id="GO:0051287">
    <property type="term" value="F:NAD binding"/>
    <property type="evidence" value="ECO:0007669"/>
    <property type="project" value="InterPro"/>
</dbReference>
<dbReference type="Pfam" id="PF00984">
    <property type="entry name" value="UDPG_MGDP_dh"/>
    <property type="match status" value="1"/>
</dbReference>
<dbReference type="InterPro" id="IPR014026">
    <property type="entry name" value="UDP-Glc/GDP-Man_DH_dimer"/>
</dbReference>
<dbReference type="PANTHER" id="PTHR43491">
    <property type="entry name" value="UDP-N-ACETYL-D-MANNOSAMINE DEHYDROGENASE"/>
    <property type="match status" value="1"/>
</dbReference>
<sequence length="426" mass="44717">MQERVAVVGLGYVGLPVLLAFARAFGTATGFDRDRDRVADLAAGRDRNGDVEPAELAATTARFSADAAALAGASFIVVAVPTPIDDHRRPDFGPLREACIAVGPHLSPGAVVVFESTVYPGATEEICGPLLEATSGLVRGRDFTLGYSPERINPGDREHGLAQIVKVVAGEDADTLERVARAYAAIVPAGIHRAPSIAVAEAAKVLENTQRDINIALMNELAMICNRLSIRTADVIAAARTKWNFLPFRPGLVGGHCVGVDPYWLAAKAEMAGHHPQMILAGRRINDGMGGYVGAEVARRLARDGRPLAGARVGILGVTFKADVTDTRNSRVPDIARELSDFGITVLLADPLADAARFAADTGLALMPADSLAGLDALVLAVPHRIYLEAGAASLAAMLRPGGLFVDVTSAFAAPQMPPGIAYWSL</sequence>